<feature type="signal peptide" evidence="1">
    <location>
        <begin position="1"/>
        <end position="29"/>
    </location>
</feature>
<keyword evidence="3" id="KW-1185">Reference proteome</keyword>
<gene>
    <name evidence="2" type="ORF">NG792_00545</name>
</gene>
<protein>
    <recommendedName>
        <fullName evidence="4">Outer membrane protein beta-barrel domain-containing protein</fullName>
    </recommendedName>
</protein>
<organism evidence="2 3">
    <name type="scientific">Laspinema olomoucense D3b</name>
    <dbReference type="NCBI Taxonomy" id="2953688"/>
    <lineage>
        <taxon>Bacteria</taxon>
        <taxon>Bacillati</taxon>
        <taxon>Cyanobacteriota</taxon>
        <taxon>Cyanophyceae</taxon>
        <taxon>Oscillatoriophycideae</taxon>
        <taxon>Oscillatoriales</taxon>
        <taxon>Laspinemataceae</taxon>
        <taxon>Laspinema</taxon>
        <taxon>Laspinema olomoucense</taxon>
    </lineage>
</organism>
<sequence>MGVRKKWAGYSALMVLPCLAMQQVLPATAQEPSFPAQLSVEMPGLLDLEAQPMQKAGETWIPQLTETNRASLEDLGLAIDFNQGDFLKDAAILPENTEAQSPAQMDLEAQPTQDDRERAIAPFTATDPAVLEDLELSIDFNKDDFVREAAILPENTEAQSPPESDLAQARFTSYRYSAGFDLPNFGWVRMDERGVDSVLGINVGLGVSYKKYFQPAVPGQFTGSWGVGTLAVVLPYATIGGDYQWDNGWYAGGNIGAGLYFFDDVIPFPVGYIGVGYRW</sequence>
<comment type="caution">
    <text evidence="2">The sequence shown here is derived from an EMBL/GenBank/DDBJ whole genome shotgun (WGS) entry which is preliminary data.</text>
</comment>
<evidence type="ECO:0008006" key="4">
    <source>
        <dbReference type="Google" id="ProtNLM"/>
    </source>
</evidence>
<accession>A0ABT2N0K1</accession>
<dbReference type="EMBL" id="JAMXFA010000001">
    <property type="protein sequence ID" value="MCT7976207.1"/>
    <property type="molecule type" value="Genomic_DNA"/>
</dbReference>
<reference evidence="2 3" key="1">
    <citation type="journal article" date="2022" name="Front. Microbiol.">
        <title>High genomic differentiation and limited gene flow indicate recent cryptic speciation within the genus Laspinema (cyanobacteria).</title>
        <authorList>
            <person name="Stanojkovic A."/>
            <person name="Skoupy S."/>
            <person name="Skaloud P."/>
            <person name="Dvorak P."/>
        </authorList>
    </citation>
    <scope>NUCLEOTIDE SEQUENCE [LARGE SCALE GENOMIC DNA]</scope>
    <source>
        <strain evidence="2 3">D3b</strain>
    </source>
</reference>
<evidence type="ECO:0000256" key="1">
    <source>
        <dbReference type="SAM" id="SignalP"/>
    </source>
</evidence>
<dbReference type="Proteomes" id="UP001525961">
    <property type="component" value="Unassembled WGS sequence"/>
</dbReference>
<proteinExistence type="predicted"/>
<keyword evidence="1" id="KW-0732">Signal</keyword>
<feature type="chain" id="PRO_5046349780" description="Outer membrane protein beta-barrel domain-containing protein" evidence="1">
    <location>
        <begin position="30"/>
        <end position="279"/>
    </location>
</feature>
<evidence type="ECO:0000313" key="2">
    <source>
        <dbReference type="EMBL" id="MCT7976207.1"/>
    </source>
</evidence>
<name>A0ABT2N0K1_9CYAN</name>
<evidence type="ECO:0000313" key="3">
    <source>
        <dbReference type="Proteomes" id="UP001525961"/>
    </source>
</evidence>